<proteinExistence type="predicted"/>
<dbReference type="RefSeq" id="XP_056791554.1">
    <property type="nucleotide sequence ID" value="XM_056934013.1"/>
</dbReference>
<dbReference type="GeneID" id="81624262"/>
<reference evidence="1" key="2">
    <citation type="journal article" date="2023" name="IMA Fungus">
        <title>Comparative genomic study of the Penicillium genus elucidates a diverse pangenome and 15 lateral gene transfer events.</title>
        <authorList>
            <person name="Petersen C."/>
            <person name="Sorensen T."/>
            <person name="Nielsen M.R."/>
            <person name="Sondergaard T.E."/>
            <person name="Sorensen J.L."/>
            <person name="Fitzpatrick D.A."/>
            <person name="Frisvad J.C."/>
            <person name="Nielsen K.L."/>
        </authorList>
    </citation>
    <scope>NUCLEOTIDE SEQUENCE</scope>
    <source>
        <strain evidence="1">IBT 30728</strain>
    </source>
</reference>
<dbReference type="Proteomes" id="UP001148312">
    <property type="component" value="Unassembled WGS sequence"/>
</dbReference>
<dbReference type="AlphaFoldDB" id="A0A9X0BY55"/>
<sequence length="75" mass="8300">MGVEAREASVADLFEDQATTLILCKAQFSRPDQRMEDRIGSRERAGKCRGDAGLSIRLSDLVDDPKSAVRCRIFA</sequence>
<dbReference type="EMBL" id="JAPWDQ010000004">
    <property type="protein sequence ID" value="KAJ5489521.1"/>
    <property type="molecule type" value="Genomic_DNA"/>
</dbReference>
<reference evidence="1" key="1">
    <citation type="submission" date="2022-12" db="EMBL/GenBank/DDBJ databases">
        <authorList>
            <person name="Petersen C."/>
        </authorList>
    </citation>
    <scope>NUCLEOTIDE SEQUENCE</scope>
    <source>
        <strain evidence="1">IBT 30728</strain>
    </source>
</reference>
<evidence type="ECO:0000313" key="2">
    <source>
        <dbReference type="Proteomes" id="UP001148312"/>
    </source>
</evidence>
<name>A0A9X0BY55_9EURO</name>
<organism evidence="1 2">
    <name type="scientific">Penicillium diatomitis</name>
    <dbReference type="NCBI Taxonomy" id="2819901"/>
    <lineage>
        <taxon>Eukaryota</taxon>
        <taxon>Fungi</taxon>
        <taxon>Dikarya</taxon>
        <taxon>Ascomycota</taxon>
        <taxon>Pezizomycotina</taxon>
        <taxon>Eurotiomycetes</taxon>
        <taxon>Eurotiomycetidae</taxon>
        <taxon>Eurotiales</taxon>
        <taxon>Aspergillaceae</taxon>
        <taxon>Penicillium</taxon>
    </lineage>
</organism>
<gene>
    <name evidence="1" type="ORF">N7539_004411</name>
</gene>
<evidence type="ECO:0000313" key="1">
    <source>
        <dbReference type="EMBL" id="KAJ5489521.1"/>
    </source>
</evidence>
<accession>A0A9X0BY55</accession>
<protein>
    <submittedName>
        <fullName evidence="1">Uncharacterized protein</fullName>
    </submittedName>
</protein>
<keyword evidence="2" id="KW-1185">Reference proteome</keyword>
<comment type="caution">
    <text evidence="1">The sequence shown here is derived from an EMBL/GenBank/DDBJ whole genome shotgun (WGS) entry which is preliminary data.</text>
</comment>